<evidence type="ECO:0000256" key="4">
    <source>
        <dbReference type="ARBA" id="ARBA00022786"/>
    </source>
</evidence>
<evidence type="ECO:0000256" key="2">
    <source>
        <dbReference type="ARBA" id="ARBA00022574"/>
    </source>
</evidence>
<evidence type="ECO:0000256" key="6">
    <source>
        <dbReference type="PROSITE-ProRule" id="PRU00221"/>
    </source>
</evidence>
<dbReference type="SMART" id="SM00969">
    <property type="entry name" value="SOCS_box"/>
    <property type="match status" value="1"/>
</dbReference>
<dbReference type="SUPFAM" id="SSF158235">
    <property type="entry name" value="SOCS box-like"/>
    <property type="match status" value="1"/>
</dbReference>
<dbReference type="InterPro" id="IPR001680">
    <property type="entry name" value="WD40_rpt"/>
</dbReference>
<feature type="repeat" description="WD" evidence="6">
    <location>
        <begin position="329"/>
        <end position="349"/>
    </location>
</feature>
<dbReference type="FunFam" id="1.10.750.20:FF:000003">
    <property type="entry name" value="WD repeat and SOCS box-containing 1, isoform CRA_b"/>
    <property type="match status" value="1"/>
</dbReference>
<feature type="repeat" description="WD" evidence="6">
    <location>
        <begin position="175"/>
        <end position="217"/>
    </location>
</feature>
<dbReference type="InterPro" id="IPR020472">
    <property type="entry name" value="WD40_PAC1"/>
</dbReference>
<dbReference type="Ensembl" id="ENSSSCT00025101374.1">
    <property type="protein sequence ID" value="ENSSSCP00025044804.1"/>
    <property type="gene ID" value="ENSSSCG00025073336.1"/>
</dbReference>
<evidence type="ECO:0000313" key="10">
    <source>
        <dbReference type="Proteomes" id="UP000314985"/>
    </source>
</evidence>
<dbReference type="Gene3D" id="2.130.10.10">
    <property type="entry name" value="YVTN repeat-like/Quinoprotein amine dehydrogenase"/>
    <property type="match status" value="2"/>
</dbReference>
<dbReference type="GO" id="GO:0035556">
    <property type="term" value="P:intracellular signal transduction"/>
    <property type="evidence" value="ECO:0007669"/>
    <property type="project" value="InterPro"/>
</dbReference>
<organism evidence="8 11">
    <name type="scientific">Sus scrofa</name>
    <name type="common">Pig</name>
    <dbReference type="NCBI Taxonomy" id="9823"/>
    <lineage>
        <taxon>Eukaryota</taxon>
        <taxon>Metazoa</taxon>
        <taxon>Chordata</taxon>
        <taxon>Craniata</taxon>
        <taxon>Vertebrata</taxon>
        <taxon>Euteleostomi</taxon>
        <taxon>Mammalia</taxon>
        <taxon>Eutheria</taxon>
        <taxon>Laurasiatheria</taxon>
        <taxon>Artiodactyla</taxon>
        <taxon>Suina</taxon>
        <taxon>Suidae</taxon>
        <taxon>Sus</taxon>
    </lineage>
</organism>
<evidence type="ECO:0000256" key="5">
    <source>
        <dbReference type="ARBA" id="ARBA00040055"/>
    </source>
</evidence>
<dbReference type="Ensembl" id="ENSSSCT00050101097.1">
    <property type="protein sequence ID" value="ENSSSCP00050043933.1"/>
    <property type="gene ID" value="ENSSSCG00050073892.1"/>
</dbReference>
<dbReference type="Proteomes" id="UP000694571">
    <property type="component" value="Unplaced"/>
</dbReference>
<evidence type="ECO:0000313" key="8">
    <source>
        <dbReference type="Ensembl" id="ENSSSCP00015041181.1"/>
    </source>
</evidence>
<dbReference type="Proteomes" id="UP000694727">
    <property type="component" value="Unplaced"/>
</dbReference>
<feature type="repeat" description="WD" evidence="6">
    <location>
        <begin position="145"/>
        <end position="174"/>
    </location>
</feature>
<dbReference type="PANTHER" id="PTHR15622">
    <property type="entry name" value="WD40 REPEAT PROTEIN"/>
    <property type="match status" value="1"/>
</dbReference>
<feature type="repeat" description="WD" evidence="6">
    <location>
        <begin position="261"/>
        <end position="302"/>
    </location>
</feature>
<dbReference type="InterPro" id="IPR015943">
    <property type="entry name" value="WD40/YVTN_repeat-like_dom_sf"/>
</dbReference>
<dbReference type="Ensembl" id="ENSSSCT00055000701.1">
    <property type="protein sequence ID" value="ENSSSCP00055000492.1"/>
    <property type="gene ID" value="ENSSSCG00055000327.1"/>
</dbReference>
<protein>
    <recommendedName>
        <fullName evidence="5">WD repeat and SOCS box-containing protein 1</fullName>
    </recommendedName>
</protein>
<dbReference type="SMART" id="SM00320">
    <property type="entry name" value="WD40"/>
    <property type="match status" value="5"/>
</dbReference>
<sequence length="392" mass="44263">MDAVSNALLVIYDVLYFSSFLLVRSRTIGELLAPAAPFDKKCGRENWTVAFAPDGSYFAWSQGHRTVKLVPWSQCLKNFLLHGTKNITNSSSLRLSRQNSDGGQKNKPREHIIDCGDIVWSLAFGSSVPEKQSRCVNIEWHRFRFGQDQLLLATGLNNGRIKIWDVYTGKLLLNLVDHTEVVRDLTFAPDGSLILVSASRDKTLRVWDLKDDGNMMKVLRGHQNWVYSCAFSPDSSMLCSVGASKAVFLWDMDKYTMIRKLEGHHHDVVACDFSPDGALLATASYDTRVYIWDPHTGDILMEFGMVRFWRIDEDYPVQVAPLSNGLCCAFSTDGSVLAAGTHDGSVYFWATPRQVPSLQHLCRMSIRRVMPTQEVQELPIPSKVLEFLSYRI</sequence>
<dbReference type="UniPathway" id="UPA00143"/>
<dbReference type="CDD" id="cd00200">
    <property type="entry name" value="WD40"/>
    <property type="match status" value="1"/>
</dbReference>
<dbReference type="CDD" id="cd03746">
    <property type="entry name" value="SOCS_WSB1_SWIP1"/>
    <property type="match status" value="1"/>
</dbReference>
<feature type="domain" description="SOCS box" evidence="7">
    <location>
        <begin position="348"/>
        <end position="392"/>
    </location>
</feature>
<dbReference type="InterPro" id="IPR036036">
    <property type="entry name" value="SOCS_box-like_dom_sf"/>
</dbReference>
<dbReference type="Ensembl" id="ENSSSCT00035102916.1">
    <property type="protein sequence ID" value="ENSSSCP00035043953.1"/>
    <property type="gene ID" value="ENSSSCG00035075607.1"/>
</dbReference>
<evidence type="ECO:0000259" key="7">
    <source>
        <dbReference type="PROSITE" id="PS50225"/>
    </source>
</evidence>
<dbReference type="GO" id="GO:0016567">
    <property type="term" value="P:protein ubiquitination"/>
    <property type="evidence" value="ECO:0007669"/>
    <property type="project" value="UniProtKB-UniPathway"/>
</dbReference>
<proteinExistence type="predicted"/>
<gene>
    <name evidence="8" type="primary">WSB1</name>
</gene>
<dbReference type="Gene3D" id="1.10.750.20">
    <property type="entry name" value="SOCS box"/>
    <property type="match status" value="1"/>
</dbReference>
<evidence type="ECO:0000256" key="1">
    <source>
        <dbReference type="ARBA" id="ARBA00004906"/>
    </source>
</evidence>
<feature type="repeat" description="WD" evidence="6">
    <location>
        <begin position="219"/>
        <end position="260"/>
    </location>
</feature>
<dbReference type="PROSITE" id="PS50082">
    <property type="entry name" value="WD_REPEATS_2"/>
    <property type="match status" value="5"/>
</dbReference>
<keyword evidence="4" id="KW-0833">Ubl conjugation pathway</keyword>
<dbReference type="Ensembl" id="ENSSSCT00070020212.1">
    <property type="protein sequence ID" value="ENSSSCP00070016806.1"/>
    <property type="gene ID" value="ENSSSCG00070010277.1"/>
</dbReference>
<dbReference type="InterPro" id="IPR019775">
    <property type="entry name" value="WD40_repeat_CS"/>
</dbReference>
<dbReference type="SMART" id="SM00253">
    <property type="entry name" value="SOCS"/>
    <property type="match status" value="1"/>
</dbReference>
<evidence type="ECO:0000256" key="3">
    <source>
        <dbReference type="ARBA" id="ARBA00022737"/>
    </source>
</evidence>
<evidence type="ECO:0000313" key="11">
    <source>
        <dbReference type="Proteomes" id="UP000694726"/>
    </source>
</evidence>
<dbReference type="PROSITE" id="PS50225">
    <property type="entry name" value="SOCS"/>
    <property type="match status" value="1"/>
</dbReference>
<dbReference type="InterPro" id="IPR001496">
    <property type="entry name" value="SOCS_box"/>
</dbReference>
<dbReference type="InterPro" id="IPR036322">
    <property type="entry name" value="WD40_repeat_dom_sf"/>
</dbReference>
<name>A0A8D0PZI7_PIG</name>
<dbReference type="Ensembl" id="ENSSSCT00015099604.1">
    <property type="protein sequence ID" value="ENSSSCP00015041181.1"/>
    <property type="gene ID" value="ENSSSCG00015073640.1"/>
</dbReference>
<dbReference type="Pfam" id="PF00400">
    <property type="entry name" value="WD40"/>
    <property type="match status" value="4"/>
</dbReference>
<dbReference type="Proteomes" id="UP000694720">
    <property type="component" value="Unplaced"/>
</dbReference>
<reference evidence="8" key="2">
    <citation type="submission" date="2025-05" db="UniProtKB">
        <authorList>
            <consortium name="Ensembl"/>
        </authorList>
    </citation>
    <scope>IDENTIFICATION</scope>
</reference>
<dbReference type="Pfam" id="PF07525">
    <property type="entry name" value="SOCS_box"/>
    <property type="match status" value="1"/>
</dbReference>
<dbReference type="PROSITE" id="PS00678">
    <property type="entry name" value="WD_REPEATS_1"/>
    <property type="match status" value="1"/>
</dbReference>
<dbReference type="PANTHER" id="PTHR15622:SF12">
    <property type="entry name" value="WD REPEAT AND SOCS BOX-CONTAINING PROTEIN 1"/>
    <property type="match status" value="1"/>
</dbReference>
<dbReference type="PRINTS" id="PR00320">
    <property type="entry name" value="GPROTEINBRPT"/>
</dbReference>
<dbReference type="Proteomes" id="UP000694724">
    <property type="component" value="Unplaced"/>
</dbReference>
<comment type="pathway">
    <text evidence="1">Protein modification; protein ubiquitination.</text>
</comment>
<dbReference type="SUPFAM" id="SSF50978">
    <property type="entry name" value="WD40 repeat-like"/>
    <property type="match status" value="1"/>
</dbReference>
<dbReference type="Proteomes" id="UP000694726">
    <property type="component" value="Unplaced"/>
</dbReference>
<dbReference type="PROSITE" id="PS50294">
    <property type="entry name" value="WD_REPEATS_REGION"/>
    <property type="match status" value="3"/>
</dbReference>
<keyword evidence="3" id="KW-0677">Repeat</keyword>
<keyword evidence="2 6" id="KW-0853">WD repeat</keyword>
<reference evidence="9 10" key="1">
    <citation type="submission" date="2017-08" db="EMBL/GenBank/DDBJ databases">
        <title>USMARCv1.0.</title>
        <authorList>
            <person name="Hannum G.I."/>
            <person name="Koren S."/>
            <person name="Schroeder S.G."/>
            <person name="Chin S.C."/>
            <person name="Nonneman D.J."/>
            <person name="Becker S.A."/>
            <person name="Rosen B.D."/>
            <person name="Bickhart D.M."/>
            <person name="Putnam N.H."/>
            <person name="Green R.E."/>
            <person name="Tuggle C.K."/>
            <person name="Liu H."/>
            <person name="Rohrer G.A."/>
            <person name="Warr A."/>
            <person name="Hall R."/>
            <person name="Kim K."/>
            <person name="Hume D.A."/>
            <person name="Talbot R."/>
            <person name="Chow W."/>
            <person name="Howe K."/>
            <person name="Schwartz A.S."/>
            <person name="Watson M."/>
            <person name="Archibald A.L."/>
            <person name="Phillippy A.M."/>
            <person name="Smith T.P.L."/>
        </authorList>
    </citation>
    <scope>NUCLEOTIDE SEQUENCE [LARGE SCALE GENOMIC DNA]</scope>
</reference>
<dbReference type="Proteomes" id="UP000314985">
    <property type="component" value="Chromosome 12"/>
</dbReference>
<evidence type="ECO:0000313" key="9">
    <source>
        <dbReference type="Ensembl" id="ENSSSCP00070016806.1"/>
    </source>
</evidence>
<accession>A0A8D0PZI7</accession>
<dbReference type="InterPro" id="IPR051983">
    <property type="entry name" value="WSB_SOCS-box_domain"/>
</dbReference>
<dbReference type="AlphaFoldDB" id="A0A8D0PZI7"/>